<comment type="caution">
    <text evidence="1">The sequence shown here is derived from an EMBL/GenBank/DDBJ whole genome shotgun (WGS) entry which is preliminary data.</text>
</comment>
<dbReference type="AlphaFoldDB" id="A0A7W6USV4"/>
<dbReference type="EMBL" id="JACIHI010000025">
    <property type="protein sequence ID" value="MBB4443591.1"/>
    <property type="molecule type" value="Genomic_DNA"/>
</dbReference>
<evidence type="ECO:0000313" key="2">
    <source>
        <dbReference type="Proteomes" id="UP000533724"/>
    </source>
</evidence>
<protein>
    <submittedName>
        <fullName evidence="1">Uncharacterized protein</fullName>
    </submittedName>
</protein>
<gene>
    <name evidence="1" type="ORF">GGE15_006897</name>
</gene>
<organism evidence="1 2">
    <name type="scientific">Rhizobium esperanzae</name>
    <dbReference type="NCBI Taxonomy" id="1967781"/>
    <lineage>
        <taxon>Bacteria</taxon>
        <taxon>Pseudomonadati</taxon>
        <taxon>Pseudomonadota</taxon>
        <taxon>Alphaproteobacteria</taxon>
        <taxon>Hyphomicrobiales</taxon>
        <taxon>Rhizobiaceae</taxon>
        <taxon>Rhizobium/Agrobacterium group</taxon>
        <taxon>Rhizobium</taxon>
    </lineage>
</organism>
<name>A0A7W6USV4_9HYPH</name>
<proteinExistence type="predicted"/>
<dbReference type="Proteomes" id="UP000533724">
    <property type="component" value="Unassembled WGS sequence"/>
</dbReference>
<sequence length="43" mass="4936">MCPYKERISSQARDNRLMPAETASFILSVTDGRTPSEDREEFT</sequence>
<evidence type="ECO:0000313" key="1">
    <source>
        <dbReference type="EMBL" id="MBB4443591.1"/>
    </source>
</evidence>
<accession>A0A7W6USV4</accession>
<reference evidence="1 2" key="1">
    <citation type="submission" date="2020-08" db="EMBL/GenBank/DDBJ databases">
        <title>Genomic Encyclopedia of Type Strains, Phase IV (KMG-V): Genome sequencing to study the core and pangenomes of soil and plant-associated prokaryotes.</title>
        <authorList>
            <person name="Whitman W."/>
        </authorList>
    </citation>
    <scope>NUCLEOTIDE SEQUENCE [LARGE SCALE GENOMIC DNA]</scope>
    <source>
        <strain evidence="1 2">SEMIA 414</strain>
    </source>
</reference>